<dbReference type="EMBL" id="VJMH01002082">
    <property type="protein sequence ID" value="KAF0710175.1"/>
    <property type="molecule type" value="Genomic_DNA"/>
</dbReference>
<gene>
    <name evidence="2" type="primary">Aste57867_5626</name>
    <name evidence="1" type="ORF">As57867_005613</name>
    <name evidence="2" type="ORF">ASTE57867_5626</name>
</gene>
<sequence length="251" mass="28361">MLAIHSPSFPSASCRDMWSLWFKGDKASRDSRPLCKLRTADIPDDASKRTWWSTKQLMTKLTQVALRHQLLSSTEFLANMADESFRLLFGQVFQAFLNECGANCTLTGESNCVEAAEWVAQSFPSSTTANPVSQTTRHLPEFPSLACDDMWRLWFKGDDLTDNVPYRRAAWSTMAQPRYDTTMIMTTLTTIAINAALAPSADALEAMPTRDLKRVFDQTFPRFARRMDPTGQANVIPKRKCTGIRRSMSKK</sequence>
<reference evidence="1" key="2">
    <citation type="submission" date="2019-06" db="EMBL/GenBank/DDBJ databases">
        <title>Genomics analysis of Aphanomyces spp. identifies a new class of oomycete effector associated with host adaptation.</title>
        <authorList>
            <person name="Gaulin E."/>
        </authorList>
    </citation>
    <scope>NUCLEOTIDE SEQUENCE</scope>
    <source>
        <strain evidence="1">CBS 578.67</strain>
    </source>
</reference>
<organism evidence="2 3">
    <name type="scientific">Aphanomyces stellatus</name>
    <dbReference type="NCBI Taxonomy" id="120398"/>
    <lineage>
        <taxon>Eukaryota</taxon>
        <taxon>Sar</taxon>
        <taxon>Stramenopiles</taxon>
        <taxon>Oomycota</taxon>
        <taxon>Saprolegniomycetes</taxon>
        <taxon>Saprolegniales</taxon>
        <taxon>Verrucalvaceae</taxon>
        <taxon>Aphanomyces</taxon>
    </lineage>
</organism>
<accession>A0A485KDN9</accession>
<protein>
    <submittedName>
        <fullName evidence="2">Aste57867_5626 protein</fullName>
    </submittedName>
</protein>
<dbReference type="Proteomes" id="UP000332933">
    <property type="component" value="Unassembled WGS sequence"/>
</dbReference>
<keyword evidence="3" id="KW-1185">Reference proteome</keyword>
<evidence type="ECO:0000313" key="3">
    <source>
        <dbReference type="Proteomes" id="UP000332933"/>
    </source>
</evidence>
<dbReference type="AlphaFoldDB" id="A0A485KDN9"/>
<dbReference type="OrthoDB" id="81468at2759"/>
<evidence type="ECO:0000313" key="1">
    <source>
        <dbReference type="EMBL" id="KAF0710175.1"/>
    </source>
</evidence>
<proteinExistence type="predicted"/>
<evidence type="ECO:0000313" key="2">
    <source>
        <dbReference type="EMBL" id="VFT82672.1"/>
    </source>
</evidence>
<name>A0A485KDN9_9STRA</name>
<reference evidence="2 3" key="1">
    <citation type="submission" date="2019-03" db="EMBL/GenBank/DDBJ databases">
        <authorList>
            <person name="Gaulin E."/>
            <person name="Dumas B."/>
        </authorList>
    </citation>
    <scope>NUCLEOTIDE SEQUENCE [LARGE SCALE GENOMIC DNA]</scope>
    <source>
        <strain evidence="2">CBS 568.67</strain>
    </source>
</reference>
<dbReference type="EMBL" id="CAADRA010002084">
    <property type="protein sequence ID" value="VFT82672.1"/>
    <property type="molecule type" value="Genomic_DNA"/>
</dbReference>